<proteinExistence type="predicted"/>
<feature type="domain" description="Xylose isomerase-like TIM barrel" evidence="1">
    <location>
        <begin position="56"/>
        <end position="254"/>
    </location>
</feature>
<dbReference type="GeneID" id="57963556"/>
<name>A0A0E2HGJ9_9FIRM</name>
<dbReference type="InterPro" id="IPR036237">
    <property type="entry name" value="Xyl_isomerase-like_sf"/>
</dbReference>
<dbReference type="RefSeq" id="WP_002585984.1">
    <property type="nucleotide sequence ID" value="NZ_KB850976.1"/>
</dbReference>
<dbReference type="Proteomes" id="UP000013085">
    <property type="component" value="Unassembled WGS sequence"/>
</dbReference>
<dbReference type="EMBL" id="AGYR01000001">
    <property type="protein sequence ID" value="ENZ20189.1"/>
    <property type="molecule type" value="Genomic_DNA"/>
</dbReference>
<protein>
    <recommendedName>
        <fullName evidence="1">Xylose isomerase-like TIM barrel domain-containing protein</fullName>
    </recommendedName>
</protein>
<accession>A0A0E2HGJ9</accession>
<reference evidence="2 3" key="1">
    <citation type="submission" date="2013-01" db="EMBL/GenBank/DDBJ databases">
        <title>The Genome Sequence of Clostridium clostridioforme 90A8.</title>
        <authorList>
            <consortium name="The Broad Institute Genome Sequencing Platform"/>
            <person name="Earl A."/>
            <person name="Ward D."/>
            <person name="Feldgarden M."/>
            <person name="Gevers D."/>
            <person name="Courvalin P."/>
            <person name="Lambert T."/>
            <person name="Walker B."/>
            <person name="Young S.K."/>
            <person name="Zeng Q."/>
            <person name="Gargeya S."/>
            <person name="Fitzgerald M."/>
            <person name="Haas B."/>
            <person name="Abouelleil A."/>
            <person name="Alvarado L."/>
            <person name="Arachchi H.M."/>
            <person name="Berlin A.M."/>
            <person name="Chapman S.B."/>
            <person name="Dewar J."/>
            <person name="Goldberg J."/>
            <person name="Griggs A."/>
            <person name="Gujja S."/>
            <person name="Hansen M."/>
            <person name="Howarth C."/>
            <person name="Imamovic A."/>
            <person name="Larimer J."/>
            <person name="McCowan C."/>
            <person name="Murphy C."/>
            <person name="Neiman D."/>
            <person name="Pearson M."/>
            <person name="Priest M."/>
            <person name="Roberts A."/>
            <person name="Saif S."/>
            <person name="Shea T."/>
            <person name="Sisk P."/>
            <person name="Sykes S."/>
            <person name="Wortman J."/>
            <person name="Nusbaum C."/>
            <person name="Birren B."/>
        </authorList>
    </citation>
    <scope>NUCLEOTIDE SEQUENCE [LARGE SCALE GENOMIC DNA]</scope>
    <source>
        <strain evidence="2 3">90A8</strain>
    </source>
</reference>
<sequence>MALLISTNMYKAEEFKRVLPYVEKWRGQVGVEVFPMFHQQIFAPLLEESTDILSRVPISFHGPYYKAEHSAPQGTPEYEYTMELVEQTLHYSEKLNSRYMVFHHNNCAVRDKERMLRDSCVNYRRVEELFRPLGIPAAVENAGVMDRNNMLLDENEFVSLCRTEKYPVLIDIGHAHANGWDLRGVMERLKGQILAYHLHNNDGVHDSHRRIGDGTLDFESFMTWAREYTPQADLVVEYGMETADDCQGIVEDVERLLAFENSL</sequence>
<comment type="caution">
    <text evidence="2">The sequence shown here is derived from an EMBL/GenBank/DDBJ whole genome shotgun (WGS) entry which is preliminary data.</text>
</comment>
<dbReference type="PATRIC" id="fig|999408.3.peg.126"/>
<dbReference type="Gene3D" id="3.20.20.150">
    <property type="entry name" value="Divalent-metal-dependent TIM barrel enzymes"/>
    <property type="match status" value="1"/>
</dbReference>
<dbReference type="HOGENOM" id="CLU_050006_7_3_9"/>
<evidence type="ECO:0000259" key="1">
    <source>
        <dbReference type="Pfam" id="PF01261"/>
    </source>
</evidence>
<dbReference type="AlphaFoldDB" id="A0A0E2HGJ9"/>
<evidence type="ECO:0000313" key="2">
    <source>
        <dbReference type="EMBL" id="ENZ20189.1"/>
    </source>
</evidence>
<dbReference type="Pfam" id="PF01261">
    <property type="entry name" value="AP_endonuc_2"/>
    <property type="match status" value="1"/>
</dbReference>
<organism evidence="2 3">
    <name type="scientific">[Clostridium] clostridioforme 90A8</name>
    <dbReference type="NCBI Taxonomy" id="999408"/>
    <lineage>
        <taxon>Bacteria</taxon>
        <taxon>Bacillati</taxon>
        <taxon>Bacillota</taxon>
        <taxon>Clostridia</taxon>
        <taxon>Lachnospirales</taxon>
        <taxon>Lachnospiraceae</taxon>
        <taxon>Enterocloster</taxon>
    </lineage>
</organism>
<dbReference type="InterPro" id="IPR013022">
    <property type="entry name" value="Xyl_isomerase-like_TIM-brl"/>
</dbReference>
<dbReference type="SUPFAM" id="SSF51658">
    <property type="entry name" value="Xylose isomerase-like"/>
    <property type="match status" value="1"/>
</dbReference>
<gene>
    <name evidence="2" type="ORF">HMPREF1090_00118</name>
</gene>
<evidence type="ECO:0000313" key="3">
    <source>
        <dbReference type="Proteomes" id="UP000013085"/>
    </source>
</evidence>